<dbReference type="CDD" id="cd14014">
    <property type="entry name" value="STKc_PknB_like"/>
    <property type="match status" value="1"/>
</dbReference>
<keyword evidence="4" id="KW-0547">Nucleotide-binding</keyword>
<dbReference type="PANTHER" id="PTHR43289:SF6">
    <property type="entry name" value="SERINE_THREONINE-PROTEIN KINASE NEKL-3"/>
    <property type="match status" value="1"/>
</dbReference>
<comment type="caution">
    <text evidence="10">The sequence shown here is derived from an EMBL/GenBank/DDBJ whole genome shotgun (WGS) entry which is preliminary data.</text>
</comment>
<dbReference type="GO" id="GO:0004674">
    <property type="term" value="F:protein serine/threonine kinase activity"/>
    <property type="evidence" value="ECO:0007669"/>
    <property type="project" value="UniProtKB-EC"/>
</dbReference>
<dbReference type="InterPro" id="IPR008271">
    <property type="entry name" value="Ser/Thr_kinase_AS"/>
</dbReference>
<dbReference type="PROSITE" id="PS00108">
    <property type="entry name" value="PROTEIN_KINASE_ST"/>
    <property type="match status" value="1"/>
</dbReference>
<feature type="compositionally biased region" description="Pro residues" evidence="7">
    <location>
        <begin position="384"/>
        <end position="395"/>
    </location>
</feature>
<dbReference type="EC" id="2.7.11.1" evidence="1"/>
<dbReference type="Gene3D" id="3.30.200.20">
    <property type="entry name" value="Phosphorylase Kinase, domain 1"/>
    <property type="match status" value="1"/>
</dbReference>
<dbReference type="RefSeq" id="WP_068625546.1">
    <property type="nucleotide sequence ID" value="NZ_MAQA01000018.1"/>
</dbReference>
<dbReference type="SMART" id="SM00220">
    <property type="entry name" value="S_TKc"/>
    <property type="match status" value="1"/>
</dbReference>
<sequence length="573" mass="59118">MRPVEGLWLGDRYRLVRRIAIGGMGEVWVAHDKALGREVAVKVLREEYAGNEDFLERLRTEARNSAALSHPNIAQMYDYGEQNASGFLVMELVMGEPMADLLEREPVLMPAKLLPILAQTARALHAAHVAGVVHRDVKPGNILLEPRGVVKITDFGVSLAANQIPMTATGMVMGTAQYLSPEQAIGQAATGASDVYALGIVAYESVVGNRPFTGTTPVDIAVAHVNEKVPPLPAHVHPSLASLIYAMLAKDPKARPMPASALAQTLDDLAETIARDPWGATARSGAASGSRRSRRPLPARHGAAPAPSSPTPLEIPAELRSRPLPTVSQTPAADVAGTATSGWSAHSGHSALSAPSGYSALSAPSAASAASVARDDAPYDGQAVPPPPPPPPPSVAPSSDAAHPGQALPWERSDAAGGAEPAAAPRSYPPRREMHGAAASRPRRPDAGPTTSRTAGSSAPALAGAQPGGVTRAERRRASQEPVGGRTSTTTGQRIGGFAKGLSWPLVALLILLLVVLVATLVTGGGDGPDDSAAATVTRSLYSSQDSTSSDGMMLSTVPEASASSAPTTSKDS</sequence>
<dbReference type="PANTHER" id="PTHR43289">
    <property type="entry name" value="MITOGEN-ACTIVATED PROTEIN KINASE KINASE KINASE 20-RELATED"/>
    <property type="match status" value="1"/>
</dbReference>
<feature type="compositionally biased region" description="Low complexity" evidence="7">
    <location>
        <begin position="280"/>
        <end position="290"/>
    </location>
</feature>
<feature type="transmembrane region" description="Helical" evidence="8">
    <location>
        <begin position="502"/>
        <end position="522"/>
    </location>
</feature>
<keyword evidence="8" id="KW-0472">Membrane</keyword>
<keyword evidence="6" id="KW-0067">ATP-binding</keyword>
<evidence type="ECO:0000256" key="1">
    <source>
        <dbReference type="ARBA" id="ARBA00012513"/>
    </source>
</evidence>
<evidence type="ECO:0000256" key="4">
    <source>
        <dbReference type="ARBA" id="ARBA00022741"/>
    </source>
</evidence>
<keyword evidence="5 10" id="KW-0418">Kinase</keyword>
<evidence type="ECO:0000256" key="5">
    <source>
        <dbReference type="ARBA" id="ARBA00022777"/>
    </source>
</evidence>
<evidence type="ECO:0000256" key="8">
    <source>
        <dbReference type="SAM" id="Phobius"/>
    </source>
</evidence>
<feature type="compositionally biased region" description="Low complexity" evidence="7">
    <location>
        <begin position="415"/>
        <end position="426"/>
    </location>
</feature>
<evidence type="ECO:0000313" key="11">
    <source>
        <dbReference type="Proteomes" id="UP000093412"/>
    </source>
</evidence>
<feature type="region of interest" description="Disordered" evidence="7">
    <location>
        <begin position="280"/>
        <end position="316"/>
    </location>
</feature>
<evidence type="ECO:0000256" key="2">
    <source>
        <dbReference type="ARBA" id="ARBA00022527"/>
    </source>
</evidence>
<feature type="region of interest" description="Disordered" evidence="7">
    <location>
        <begin position="538"/>
        <end position="573"/>
    </location>
</feature>
<protein>
    <recommendedName>
        <fullName evidence="1">non-specific serine/threonine protein kinase</fullName>
        <ecNumber evidence="1">2.7.11.1</ecNumber>
    </recommendedName>
</protein>
<feature type="compositionally biased region" description="Low complexity" evidence="7">
    <location>
        <begin position="350"/>
        <end position="371"/>
    </location>
</feature>
<name>A0ABX2Y6V4_9CELL</name>
<feature type="region of interest" description="Disordered" evidence="7">
    <location>
        <begin position="337"/>
        <end position="494"/>
    </location>
</feature>
<evidence type="ECO:0000256" key="6">
    <source>
        <dbReference type="ARBA" id="ARBA00022840"/>
    </source>
</evidence>
<keyword evidence="2" id="KW-0723">Serine/threonine-protein kinase</keyword>
<proteinExistence type="predicted"/>
<dbReference type="SUPFAM" id="SSF56112">
    <property type="entry name" value="Protein kinase-like (PK-like)"/>
    <property type="match status" value="1"/>
</dbReference>
<dbReference type="Gene3D" id="1.10.510.10">
    <property type="entry name" value="Transferase(Phosphotransferase) domain 1"/>
    <property type="match status" value="1"/>
</dbReference>
<organism evidence="10 11">
    <name type="scientific">Oerskovia enterophila</name>
    <dbReference type="NCBI Taxonomy" id="43678"/>
    <lineage>
        <taxon>Bacteria</taxon>
        <taxon>Bacillati</taxon>
        <taxon>Actinomycetota</taxon>
        <taxon>Actinomycetes</taxon>
        <taxon>Micrococcales</taxon>
        <taxon>Cellulomonadaceae</taxon>
        <taxon>Oerskovia</taxon>
    </lineage>
</organism>
<evidence type="ECO:0000259" key="9">
    <source>
        <dbReference type="PROSITE" id="PS50011"/>
    </source>
</evidence>
<gene>
    <name evidence="10" type="primary">pknA</name>
    <name evidence="10" type="ORF">OERS_18830</name>
</gene>
<dbReference type="Proteomes" id="UP000093412">
    <property type="component" value="Unassembled WGS sequence"/>
</dbReference>
<accession>A0ABX2Y6V4</accession>
<evidence type="ECO:0000313" key="10">
    <source>
        <dbReference type="EMBL" id="OCI31464.1"/>
    </source>
</evidence>
<evidence type="ECO:0000256" key="7">
    <source>
        <dbReference type="SAM" id="MobiDB-lite"/>
    </source>
</evidence>
<evidence type="ECO:0000256" key="3">
    <source>
        <dbReference type="ARBA" id="ARBA00022679"/>
    </source>
</evidence>
<keyword evidence="8" id="KW-1133">Transmembrane helix</keyword>
<keyword evidence="8" id="KW-0812">Transmembrane</keyword>
<dbReference type="InterPro" id="IPR000719">
    <property type="entry name" value="Prot_kinase_dom"/>
</dbReference>
<dbReference type="Pfam" id="PF00069">
    <property type="entry name" value="Pkinase"/>
    <property type="match status" value="1"/>
</dbReference>
<dbReference type="InterPro" id="IPR011009">
    <property type="entry name" value="Kinase-like_dom_sf"/>
</dbReference>
<keyword evidence="3 10" id="KW-0808">Transferase</keyword>
<reference evidence="10 11" key="1">
    <citation type="submission" date="2016-06" db="EMBL/GenBank/DDBJ databases">
        <title>Genome sequence of Oerskovia enterophila DSM 43852.</title>
        <authorList>
            <person name="Poehlein A."/>
            <person name="Jag V."/>
            <person name="Bengelsdorf F.R."/>
            <person name="Daniel R."/>
            <person name="Duerre P."/>
        </authorList>
    </citation>
    <scope>NUCLEOTIDE SEQUENCE [LARGE SCALE GENOMIC DNA]</scope>
    <source>
        <strain evidence="10 11">DSM 43852</strain>
    </source>
</reference>
<keyword evidence="11" id="KW-1185">Reference proteome</keyword>
<feature type="domain" description="Protein kinase" evidence="9">
    <location>
        <begin position="13"/>
        <end position="279"/>
    </location>
</feature>
<dbReference type="PROSITE" id="PS50011">
    <property type="entry name" value="PROTEIN_KINASE_DOM"/>
    <property type="match status" value="1"/>
</dbReference>
<dbReference type="EMBL" id="MAQA01000018">
    <property type="protein sequence ID" value="OCI31464.1"/>
    <property type="molecule type" value="Genomic_DNA"/>
</dbReference>